<dbReference type="Pfam" id="PF12051">
    <property type="entry name" value="DUF3533"/>
    <property type="match status" value="1"/>
</dbReference>
<dbReference type="PANTHER" id="PTHR43077:SF5">
    <property type="entry name" value="PHAGE INFECTION PROTEIN"/>
    <property type="match status" value="1"/>
</dbReference>
<dbReference type="NCBIfam" id="TIGR03057">
    <property type="entry name" value="xxxLxxG_by_4"/>
    <property type="match status" value="8"/>
</dbReference>
<evidence type="ECO:0000313" key="8">
    <source>
        <dbReference type="Proteomes" id="UP000261032"/>
    </source>
</evidence>
<accession>A0A3E3EH97</accession>
<reference evidence="7 8" key="1">
    <citation type="submission" date="2018-08" db="EMBL/GenBank/DDBJ databases">
        <title>A genome reference for cultivated species of the human gut microbiota.</title>
        <authorList>
            <person name="Zou Y."/>
            <person name="Xue W."/>
            <person name="Luo G."/>
        </authorList>
    </citation>
    <scope>NUCLEOTIDE SEQUENCE [LARGE SCALE GENOMIC DNA]</scope>
    <source>
        <strain evidence="7 8">OM06-4</strain>
    </source>
</reference>
<dbReference type="InterPro" id="IPR017501">
    <property type="entry name" value="Phage_infect_YhgE_C"/>
</dbReference>
<dbReference type="Gene3D" id="3.40.1710.10">
    <property type="entry name" value="abc type-2 transporter like domain"/>
    <property type="match status" value="1"/>
</dbReference>
<feature type="transmembrane region" description="Helical" evidence="5">
    <location>
        <begin position="12"/>
        <end position="38"/>
    </location>
</feature>
<organism evidence="7 8">
    <name type="scientific">Thomasclavelia ramosa</name>
    <dbReference type="NCBI Taxonomy" id="1547"/>
    <lineage>
        <taxon>Bacteria</taxon>
        <taxon>Bacillati</taxon>
        <taxon>Bacillota</taxon>
        <taxon>Erysipelotrichia</taxon>
        <taxon>Erysipelotrichales</taxon>
        <taxon>Coprobacillaceae</taxon>
        <taxon>Thomasclavelia</taxon>
    </lineage>
</organism>
<dbReference type="RefSeq" id="WP_117580348.1">
    <property type="nucleotide sequence ID" value="NZ_QUSL01000002.1"/>
</dbReference>
<comment type="subcellular location">
    <subcellularLocation>
        <location evidence="1">Membrane</location>
        <topology evidence="1">Multi-pass membrane protein</topology>
    </subcellularLocation>
</comment>
<evidence type="ECO:0000256" key="2">
    <source>
        <dbReference type="ARBA" id="ARBA00022692"/>
    </source>
</evidence>
<feature type="transmembrane region" description="Helical" evidence="5">
    <location>
        <begin position="620"/>
        <end position="640"/>
    </location>
</feature>
<name>A0A3E3EH97_9FIRM</name>
<comment type="caution">
    <text evidence="7">The sequence shown here is derived from an EMBL/GenBank/DDBJ whole genome shotgun (WGS) entry which is preliminary data.</text>
</comment>
<feature type="transmembrane region" description="Helical" evidence="5">
    <location>
        <begin position="693"/>
        <end position="713"/>
    </location>
</feature>
<feature type="transmembrane region" description="Helical" evidence="5">
    <location>
        <begin position="661"/>
        <end position="681"/>
    </location>
</feature>
<dbReference type="AlphaFoldDB" id="A0A3E3EH97"/>
<dbReference type="NCBIfam" id="TIGR03061">
    <property type="entry name" value="pip_yhgE_Nterm"/>
    <property type="match status" value="1"/>
</dbReference>
<feature type="transmembrane region" description="Helical" evidence="5">
    <location>
        <begin position="777"/>
        <end position="795"/>
    </location>
</feature>
<feature type="transmembrane region" description="Helical" evidence="5">
    <location>
        <begin position="720"/>
        <end position="739"/>
    </location>
</feature>
<keyword evidence="4 5" id="KW-0472">Membrane</keyword>
<dbReference type="InterPro" id="IPR017500">
    <property type="entry name" value="Phage_infect_YhgE_N"/>
</dbReference>
<dbReference type="GO" id="GO:0016020">
    <property type="term" value="C:membrane"/>
    <property type="evidence" value="ECO:0007669"/>
    <property type="project" value="UniProtKB-SubCell"/>
</dbReference>
<evidence type="ECO:0000259" key="6">
    <source>
        <dbReference type="Pfam" id="PF12051"/>
    </source>
</evidence>
<sequence length="815" mass="86080">MIKKEWSAFRKNWWLKIVAVAIIAIPSIYAGVFLGSIWDPYGNTKEIPVAVVNEDKKVEYNDSTLNVGKELAKSLQNNDSMDFKLVDSKTADQGLKDGDYYMVITIPSNFSKNATTLLDAQPQKMILNYTTNPGSSYIASKMDDSAIAKIKAEVSSTVTKTYAETIFNQLGTVGSGMSEAADGSNQINDGANQLISGNKTISDNLQVLATSSITFKDGASTLTNGLQDYTDGVVTVNNGVYSLKDGINSLNNATPALSSGINQLDNGATELQTGISQYTGGVTSAYQGSQALVSNNSTLSNGVDTLAAGASQLKAGNQQISDGLTQMASQVKTSSISLSNYTTLINTLQNSGNADYKKLAQTILDTGLSKEEVEQYGLTKFGVTDALPSSYQLVQQMSSSLSTMNTALNGDTTTPGLATASRTIQAGLNNLDASISGGEYTNTDGSKTIIPTEKSLKTGIKSYLAGTSQINSGLAQLNDNSSSLVDGANKLKTGTSQLASQTPTLTNGIGALDQGAKQLADGTSTLVSNNPTLLSGADQLVDGANQISDGAGQLAAGSTTLGTGLTTLQDGANTLATSLHDGAEQVNSINSNDSTFDMLASPVDTSHKEISTVENNGHGMAPYMMSVGLYVACMAFTLMYPLFNDVEKAESGFKYWLSKASVWFTVSTIASIVMIASLMFFCDFAPQQLLMTFIFAVIVGAASMALVTLLSIVCGKIGEFVLLVFMVINLGGSAGTYPLETSSAIFKAIHPFMPFTYSVDGFRKVISMSNVSLNTEIIVFVGIIIICSLLTILVYNHRIKKPTPLIPQAFENVNE</sequence>
<dbReference type="PANTHER" id="PTHR43077">
    <property type="entry name" value="TRANSPORT PERMEASE YVFS-RELATED"/>
    <property type="match status" value="1"/>
</dbReference>
<evidence type="ECO:0000256" key="3">
    <source>
        <dbReference type="ARBA" id="ARBA00022989"/>
    </source>
</evidence>
<dbReference type="NCBIfam" id="TIGR03062">
    <property type="entry name" value="pip_yhgE_Cterm"/>
    <property type="match status" value="1"/>
</dbReference>
<keyword evidence="3 5" id="KW-1133">Transmembrane helix</keyword>
<dbReference type="EMBL" id="QUSL01000002">
    <property type="protein sequence ID" value="RGD86992.1"/>
    <property type="molecule type" value="Genomic_DNA"/>
</dbReference>
<proteinExistence type="predicted"/>
<dbReference type="InterPro" id="IPR022703">
    <property type="entry name" value="DUF3533"/>
</dbReference>
<evidence type="ECO:0000256" key="1">
    <source>
        <dbReference type="ARBA" id="ARBA00004141"/>
    </source>
</evidence>
<dbReference type="GO" id="GO:0140359">
    <property type="term" value="F:ABC-type transporter activity"/>
    <property type="evidence" value="ECO:0007669"/>
    <property type="project" value="InterPro"/>
</dbReference>
<feature type="domain" description="DUF3533" evidence="6">
    <location>
        <begin position="17"/>
        <end position="191"/>
    </location>
</feature>
<dbReference type="InterPro" id="IPR023908">
    <property type="entry name" value="xxxLxxG_rpt"/>
</dbReference>
<evidence type="ECO:0000313" key="7">
    <source>
        <dbReference type="EMBL" id="RGD86992.1"/>
    </source>
</evidence>
<evidence type="ECO:0000256" key="4">
    <source>
        <dbReference type="ARBA" id="ARBA00023136"/>
    </source>
</evidence>
<keyword evidence="2 5" id="KW-0812">Transmembrane</keyword>
<gene>
    <name evidence="7" type="ORF">DXB93_02155</name>
</gene>
<protein>
    <submittedName>
        <fullName evidence="7">YhgE/Pip domain-containing protein</fullName>
    </submittedName>
</protein>
<dbReference type="Proteomes" id="UP000261032">
    <property type="component" value="Unassembled WGS sequence"/>
</dbReference>
<dbReference type="InterPro" id="IPR051328">
    <property type="entry name" value="T7SS_ABC-Transporter"/>
</dbReference>
<evidence type="ECO:0000256" key="5">
    <source>
        <dbReference type="SAM" id="Phobius"/>
    </source>
</evidence>